<dbReference type="InterPro" id="IPR009912">
    <property type="entry name" value="DUF1451"/>
</dbReference>
<evidence type="ECO:0000313" key="2">
    <source>
        <dbReference type="Proteomes" id="UP000294887"/>
    </source>
</evidence>
<sequence length="209" mass="24420">MDSIELQDKLQKAYKSMLKHVEELVNEEKKPLKEAFQEAEEKISEWSELSREEVDKVSDELKNNLSEWGDASNRLNQSLKETFAFDKAYLVENIWNSLSKVADKTIVDFNEFTEDLQKHMATDASKFSEQQQIWFNDAMQWQGDYEKALKQLDELRAGVRKQITRTNRYSKNVSKDLGDQDEHDLLAQMNQEITASVDELYQKLIGDKS</sequence>
<keyword evidence="2" id="KW-1185">Reference proteome</keyword>
<dbReference type="Pfam" id="PF07295">
    <property type="entry name" value="DUF1451"/>
    <property type="match status" value="1"/>
</dbReference>
<protein>
    <submittedName>
        <fullName evidence="1">Zinc ribbon family protein</fullName>
    </submittedName>
</protein>
<name>A0A4R1F0Y8_9GAMM</name>
<organism evidence="1 2">
    <name type="scientific">Cocleimonas flava</name>
    <dbReference type="NCBI Taxonomy" id="634765"/>
    <lineage>
        <taxon>Bacteria</taxon>
        <taxon>Pseudomonadati</taxon>
        <taxon>Pseudomonadota</taxon>
        <taxon>Gammaproteobacteria</taxon>
        <taxon>Thiotrichales</taxon>
        <taxon>Thiotrichaceae</taxon>
        <taxon>Cocleimonas</taxon>
    </lineage>
</organism>
<evidence type="ECO:0000313" key="1">
    <source>
        <dbReference type="EMBL" id="TCJ85148.1"/>
    </source>
</evidence>
<reference evidence="1 2" key="1">
    <citation type="submission" date="2019-03" db="EMBL/GenBank/DDBJ databases">
        <title>Genomic Encyclopedia of Type Strains, Phase IV (KMG-IV): sequencing the most valuable type-strain genomes for metagenomic binning, comparative biology and taxonomic classification.</title>
        <authorList>
            <person name="Goeker M."/>
        </authorList>
    </citation>
    <scope>NUCLEOTIDE SEQUENCE [LARGE SCALE GENOMIC DNA]</scope>
    <source>
        <strain evidence="1 2">DSM 24830</strain>
    </source>
</reference>
<dbReference type="Proteomes" id="UP000294887">
    <property type="component" value="Unassembled WGS sequence"/>
</dbReference>
<dbReference type="AlphaFoldDB" id="A0A4R1F0Y8"/>
<gene>
    <name evidence="1" type="ORF">EV695_3114</name>
</gene>
<accession>A0A4R1F0Y8</accession>
<comment type="caution">
    <text evidence="1">The sequence shown here is derived from an EMBL/GenBank/DDBJ whole genome shotgun (WGS) entry which is preliminary data.</text>
</comment>
<proteinExistence type="predicted"/>
<dbReference type="EMBL" id="SMFQ01000004">
    <property type="protein sequence ID" value="TCJ85148.1"/>
    <property type="molecule type" value="Genomic_DNA"/>
</dbReference>
<dbReference type="RefSeq" id="WP_131906854.1">
    <property type="nucleotide sequence ID" value="NZ_BAAAFU010000001.1"/>
</dbReference>
<dbReference type="OrthoDB" id="6382292at2"/>